<dbReference type="OrthoDB" id="467332at2"/>
<evidence type="ECO:0000259" key="7">
    <source>
        <dbReference type="Pfam" id="PF13244"/>
    </source>
</evidence>
<keyword evidence="3 6" id="KW-0812">Transmembrane</keyword>
<comment type="caution">
    <text evidence="8">The sequence shown here is derived from an EMBL/GenBank/DDBJ whole genome shotgun (WGS) entry which is preliminary data.</text>
</comment>
<evidence type="ECO:0000256" key="1">
    <source>
        <dbReference type="ARBA" id="ARBA00004651"/>
    </source>
</evidence>
<evidence type="ECO:0000256" key="5">
    <source>
        <dbReference type="ARBA" id="ARBA00023136"/>
    </source>
</evidence>
<keyword evidence="9" id="KW-1185">Reference proteome</keyword>
<dbReference type="RefSeq" id="WP_073599404.1">
    <property type="nucleotide sequence ID" value="NZ_MRCB01000009.1"/>
</dbReference>
<keyword evidence="2" id="KW-1003">Cell membrane</keyword>
<keyword evidence="4 6" id="KW-1133">Transmembrane helix</keyword>
<feature type="domain" description="MrpA C-terminal/MbhD" evidence="7">
    <location>
        <begin position="11"/>
        <end position="74"/>
    </location>
</feature>
<dbReference type="AlphaFoldDB" id="A0A1U7HIY3"/>
<evidence type="ECO:0000256" key="4">
    <source>
        <dbReference type="ARBA" id="ARBA00022989"/>
    </source>
</evidence>
<proteinExistence type="predicted"/>
<dbReference type="NCBIfam" id="NF005628">
    <property type="entry name" value="PRK07377.1-4"/>
    <property type="match status" value="1"/>
</dbReference>
<dbReference type="NCBIfam" id="NF005630">
    <property type="entry name" value="PRK07377.1-6"/>
    <property type="match status" value="1"/>
</dbReference>
<evidence type="ECO:0000313" key="9">
    <source>
        <dbReference type="Proteomes" id="UP000186868"/>
    </source>
</evidence>
<dbReference type="GO" id="GO:0005886">
    <property type="term" value="C:plasma membrane"/>
    <property type="evidence" value="ECO:0007669"/>
    <property type="project" value="UniProtKB-SubCell"/>
</dbReference>
<accession>A0A1U7HIY3</accession>
<dbReference type="Pfam" id="PF13244">
    <property type="entry name" value="MbhD"/>
    <property type="match status" value="1"/>
</dbReference>
<keyword evidence="5 6" id="KW-0472">Membrane</keyword>
<dbReference type="EMBL" id="MRCB01000009">
    <property type="protein sequence ID" value="OKH23505.1"/>
    <property type="molecule type" value="Genomic_DNA"/>
</dbReference>
<evidence type="ECO:0000256" key="3">
    <source>
        <dbReference type="ARBA" id="ARBA00022692"/>
    </source>
</evidence>
<dbReference type="InterPro" id="IPR025383">
    <property type="entry name" value="MrpA_C/MbhD"/>
</dbReference>
<evidence type="ECO:0000313" key="8">
    <source>
        <dbReference type="EMBL" id="OKH23505.1"/>
    </source>
</evidence>
<evidence type="ECO:0000256" key="2">
    <source>
        <dbReference type="ARBA" id="ARBA00022475"/>
    </source>
</evidence>
<organism evidence="8 9">
    <name type="scientific">Hydrococcus rivularis NIES-593</name>
    <dbReference type="NCBI Taxonomy" id="1921803"/>
    <lineage>
        <taxon>Bacteria</taxon>
        <taxon>Bacillati</taxon>
        <taxon>Cyanobacteriota</taxon>
        <taxon>Cyanophyceae</taxon>
        <taxon>Pleurocapsales</taxon>
        <taxon>Hydrococcaceae</taxon>
        <taxon>Hydrococcus</taxon>
    </lineage>
</organism>
<protein>
    <recommendedName>
        <fullName evidence="7">MrpA C-terminal/MbhD domain-containing protein</fullName>
    </recommendedName>
</protein>
<reference evidence="8 9" key="1">
    <citation type="submission" date="2016-11" db="EMBL/GenBank/DDBJ databases">
        <title>Draft Genome Sequences of Nine Cyanobacterial Strains from Diverse Habitats.</title>
        <authorList>
            <person name="Zhu T."/>
            <person name="Hou S."/>
            <person name="Lu X."/>
            <person name="Hess W.R."/>
        </authorList>
    </citation>
    <scope>NUCLEOTIDE SEQUENCE [LARGE SCALE GENOMIC DNA]</scope>
    <source>
        <strain evidence="8 9">NIES-593</strain>
    </source>
</reference>
<dbReference type="Proteomes" id="UP000186868">
    <property type="component" value="Unassembled WGS sequence"/>
</dbReference>
<name>A0A1U7HIY3_9CYAN</name>
<comment type="subcellular location">
    <subcellularLocation>
        <location evidence="1">Cell membrane</location>
        <topology evidence="1">Multi-pass membrane protein</topology>
    </subcellularLocation>
</comment>
<sequence length="206" mass="22816">MTDSYIYVITALLPLTACMLVCQVNPYHALVIRGILGALATLVYAVLGAADVALTEALVGTMLAITLYVVAVRSSLVMRIGILKDGTSKGSESLQDDGKAGCDFEELIDNLRTTMSKYHLRLELVTYPDRQALNQGLIEKKIHATLTKSEIWERDDQKHPVGEDEQQPYQTAIGVRRLYEIMQSELSSSRTILTYIGATKEAQEKH</sequence>
<feature type="transmembrane region" description="Helical" evidence="6">
    <location>
        <begin position="6"/>
        <end position="23"/>
    </location>
</feature>
<feature type="transmembrane region" description="Helical" evidence="6">
    <location>
        <begin position="30"/>
        <end position="47"/>
    </location>
</feature>
<dbReference type="STRING" id="1921803.NIES593_09755"/>
<gene>
    <name evidence="8" type="ORF">NIES593_09755</name>
</gene>
<evidence type="ECO:0000256" key="6">
    <source>
        <dbReference type="SAM" id="Phobius"/>
    </source>
</evidence>
<feature type="transmembrane region" description="Helical" evidence="6">
    <location>
        <begin position="53"/>
        <end position="72"/>
    </location>
</feature>